<comment type="subcellular location">
    <subcellularLocation>
        <location evidence="1">Nucleus</location>
    </subcellularLocation>
</comment>
<feature type="region of interest" description="Disordered" evidence="3">
    <location>
        <begin position="68"/>
        <end position="155"/>
    </location>
</feature>
<gene>
    <name evidence="5" type="ORF">QBC47DRAFT_140649</name>
</gene>
<name>A0AAJ0BHL0_9PEZI</name>
<dbReference type="PANTHER" id="PTHR40621">
    <property type="entry name" value="TRANSCRIPTION FACTOR KAPC-RELATED"/>
    <property type="match status" value="1"/>
</dbReference>
<dbReference type="AlphaFoldDB" id="A0AAJ0BHL0"/>
<dbReference type="PROSITE" id="PS00036">
    <property type="entry name" value="BZIP_BASIC"/>
    <property type="match status" value="1"/>
</dbReference>
<dbReference type="InterPro" id="IPR046347">
    <property type="entry name" value="bZIP_sf"/>
</dbReference>
<comment type="caution">
    <text evidence="5">The sequence shown here is derived from an EMBL/GenBank/DDBJ whole genome shotgun (WGS) entry which is preliminary data.</text>
</comment>
<sequence length="314" mass="34616">MDFTHTAYFPGAQPYQFIGIPPLTPSHSNSVASEDFNTTSPPEVYEQFPNGIAHEPFQNFDSYAVQFNAQQPFPGPPTPPGPHPAAAVQQQPTNGAVPPPMPIPGDVTPATKIENEEQARRQGSNSDEDELTPAQSRRKAQNRAAQRAFRERKERHVKDLENRLQQLEQSQQQTVTENEKLKRDLQKMSTENEILRATSIAGAGSPAVTAPTTTGPMSYQPTDFYSNVLQGHANKTPSHRIVTSDDGERLLAAGATWDLIINHELFKRGMVDIAQVSEQLRPQAKCDGQGPVFEERAILEAIEMSVASGRDELL</sequence>
<dbReference type="Gene3D" id="1.20.5.170">
    <property type="match status" value="1"/>
</dbReference>
<evidence type="ECO:0000313" key="6">
    <source>
        <dbReference type="Proteomes" id="UP001239445"/>
    </source>
</evidence>
<dbReference type="Proteomes" id="UP001239445">
    <property type="component" value="Unassembled WGS sequence"/>
</dbReference>
<protein>
    <submittedName>
        <fullName evidence="5">Fluconazole resistance protein 3</fullName>
    </submittedName>
</protein>
<dbReference type="PROSITE" id="PS50217">
    <property type="entry name" value="BZIP"/>
    <property type="match status" value="1"/>
</dbReference>
<feature type="domain" description="BZIP" evidence="4">
    <location>
        <begin position="132"/>
        <end position="195"/>
    </location>
</feature>
<dbReference type="GO" id="GO:0090575">
    <property type="term" value="C:RNA polymerase II transcription regulator complex"/>
    <property type="evidence" value="ECO:0007669"/>
    <property type="project" value="TreeGrafter"/>
</dbReference>
<organism evidence="5 6">
    <name type="scientific">Echria macrotheca</name>
    <dbReference type="NCBI Taxonomy" id="438768"/>
    <lineage>
        <taxon>Eukaryota</taxon>
        <taxon>Fungi</taxon>
        <taxon>Dikarya</taxon>
        <taxon>Ascomycota</taxon>
        <taxon>Pezizomycotina</taxon>
        <taxon>Sordariomycetes</taxon>
        <taxon>Sordariomycetidae</taxon>
        <taxon>Sordariales</taxon>
        <taxon>Schizotheciaceae</taxon>
        <taxon>Echria</taxon>
    </lineage>
</organism>
<accession>A0AAJ0BHL0</accession>
<evidence type="ECO:0000256" key="2">
    <source>
        <dbReference type="ARBA" id="ARBA00023242"/>
    </source>
</evidence>
<dbReference type="Gene3D" id="1.10.238.100">
    <property type="entry name" value="YAP1 redox domain. Chain B"/>
    <property type="match status" value="1"/>
</dbReference>
<dbReference type="EMBL" id="MU839829">
    <property type="protein sequence ID" value="KAK1758420.1"/>
    <property type="molecule type" value="Genomic_DNA"/>
</dbReference>
<evidence type="ECO:0000256" key="3">
    <source>
        <dbReference type="SAM" id="MobiDB-lite"/>
    </source>
</evidence>
<evidence type="ECO:0000259" key="4">
    <source>
        <dbReference type="PROSITE" id="PS50217"/>
    </source>
</evidence>
<dbReference type="GO" id="GO:0001228">
    <property type="term" value="F:DNA-binding transcription activator activity, RNA polymerase II-specific"/>
    <property type="evidence" value="ECO:0007669"/>
    <property type="project" value="TreeGrafter"/>
</dbReference>
<dbReference type="SUPFAM" id="SSF57959">
    <property type="entry name" value="Leucine zipper domain"/>
    <property type="match status" value="1"/>
</dbReference>
<dbReference type="InterPro" id="IPR013910">
    <property type="entry name" value="TF_PAP1"/>
</dbReference>
<dbReference type="PANTHER" id="PTHR40621:SF8">
    <property type="entry name" value="AP-1-LIKE TRANSCRIPTION FACTOR YAP3"/>
    <property type="match status" value="1"/>
</dbReference>
<evidence type="ECO:0000256" key="1">
    <source>
        <dbReference type="ARBA" id="ARBA00004123"/>
    </source>
</evidence>
<keyword evidence="6" id="KW-1185">Reference proteome</keyword>
<keyword evidence="2" id="KW-0539">Nucleus</keyword>
<dbReference type="Pfam" id="PF00170">
    <property type="entry name" value="bZIP_1"/>
    <property type="match status" value="1"/>
</dbReference>
<evidence type="ECO:0000313" key="5">
    <source>
        <dbReference type="EMBL" id="KAK1758420.1"/>
    </source>
</evidence>
<dbReference type="InterPro" id="IPR050936">
    <property type="entry name" value="AP-1-like"/>
</dbReference>
<dbReference type="Pfam" id="PF08601">
    <property type="entry name" value="PAP1"/>
    <property type="match status" value="1"/>
</dbReference>
<reference evidence="5" key="1">
    <citation type="submission" date="2023-06" db="EMBL/GenBank/DDBJ databases">
        <title>Genome-scale phylogeny and comparative genomics of the fungal order Sordariales.</title>
        <authorList>
            <consortium name="Lawrence Berkeley National Laboratory"/>
            <person name="Hensen N."/>
            <person name="Bonometti L."/>
            <person name="Westerberg I."/>
            <person name="Brannstrom I.O."/>
            <person name="Guillou S."/>
            <person name="Cros-Aarteil S."/>
            <person name="Calhoun S."/>
            <person name="Haridas S."/>
            <person name="Kuo A."/>
            <person name="Mondo S."/>
            <person name="Pangilinan J."/>
            <person name="Riley R."/>
            <person name="Labutti K."/>
            <person name="Andreopoulos B."/>
            <person name="Lipzen A."/>
            <person name="Chen C."/>
            <person name="Yanf M."/>
            <person name="Daum C."/>
            <person name="Ng V."/>
            <person name="Clum A."/>
            <person name="Steindorff A."/>
            <person name="Ohm R."/>
            <person name="Martin F."/>
            <person name="Silar P."/>
            <person name="Natvig D."/>
            <person name="Lalanne C."/>
            <person name="Gautier V."/>
            <person name="Ament-Velasquez S.L."/>
            <person name="Kruys A."/>
            <person name="Hutchinson M.I."/>
            <person name="Powell A.J."/>
            <person name="Barry K."/>
            <person name="Miller A.N."/>
            <person name="Grigoriev I.V."/>
            <person name="Debuchy R."/>
            <person name="Gladieux P."/>
            <person name="Thoren M.H."/>
            <person name="Johannesson H."/>
        </authorList>
    </citation>
    <scope>NUCLEOTIDE SEQUENCE</scope>
    <source>
        <strain evidence="5">PSN4</strain>
    </source>
</reference>
<dbReference type="SMART" id="SM00338">
    <property type="entry name" value="BRLZ"/>
    <property type="match status" value="1"/>
</dbReference>
<proteinExistence type="predicted"/>
<feature type="compositionally biased region" description="Pro residues" evidence="3">
    <location>
        <begin position="73"/>
        <end position="83"/>
    </location>
</feature>
<dbReference type="GO" id="GO:0000976">
    <property type="term" value="F:transcription cis-regulatory region binding"/>
    <property type="evidence" value="ECO:0007669"/>
    <property type="project" value="InterPro"/>
</dbReference>
<dbReference type="CDD" id="cd14688">
    <property type="entry name" value="bZIP_YAP"/>
    <property type="match status" value="1"/>
</dbReference>
<dbReference type="InterPro" id="IPR004827">
    <property type="entry name" value="bZIP"/>
</dbReference>